<feature type="transmembrane region" description="Helical" evidence="12">
    <location>
        <begin position="357"/>
        <end position="374"/>
    </location>
</feature>
<dbReference type="PIRSF" id="PIRSF006603">
    <property type="entry name" value="DinF"/>
    <property type="match status" value="1"/>
</dbReference>
<feature type="transmembrane region" description="Helical" evidence="12">
    <location>
        <begin position="20"/>
        <end position="41"/>
    </location>
</feature>
<feature type="transmembrane region" description="Helical" evidence="12">
    <location>
        <begin position="130"/>
        <end position="150"/>
    </location>
</feature>
<feature type="transmembrane region" description="Helical" evidence="12">
    <location>
        <begin position="202"/>
        <end position="222"/>
    </location>
</feature>
<evidence type="ECO:0000256" key="12">
    <source>
        <dbReference type="SAM" id="Phobius"/>
    </source>
</evidence>
<dbReference type="GO" id="GO:0006811">
    <property type="term" value="P:monoatomic ion transport"/>
    <property type="evidence" value="ECO:0007669"/>
    <property type="project" value="UniProtKB-KW"/>
</dbReference>
<dbReference type="OrthoDB" id="9780160at2"/>
<keyword evidence="6 12" id="KW-0812">Transmembrane</keyword>
<dbReference type="KEGG" id="pmai:CF386_09335"/>
<protein>
    <recommendedName>
        <fullName evidence="2">Multidrug resistance protein NorM</fullName>
    </recommendedName>
    <alternativeName>
        <fullName evidence="11">Multidrug-efflux transporter</fullName>
    </alternativeName>
    <alternativeName>
        <fullName evidence="10">Na(+)/drug antiporter</fullName>
    </alternativeName>
</protein>
<feature type="transmembrane region" description="Helical" evidence="12">
    <location>
        <begin position="243"/>
        <end position="269"/>
    </location>
</feature>
<proteinExistence type="predicted"/>
<keyword evidence="7 12" id="KW-1133">Transmembrane helix</keyword>
<dbReference type="Pfam" id="PF01554">
    <property type="entry name" value="MatE"/>
    <property type="match status" value="2"/>
</dbReference>
<evidence type="ECO:0000256" key="3">
    <source>
        <dbReference type="ARBA" id="ARBA00022448"/>
    </source>
</evidence>
<keyword evidence="14" id="KW-1185">Reference proteome</keyword>
<evidence type="ECO:0000256" key="1">
    <source>
        <dbReference type="ARBA" id="ARBA00004429"/>
    </source>
</evidence>
<feature type="transmembrane region" description="Helical" evidence="12">
    <location>
        <begin position="162"/>
        <end position="182"/>
    </location>
</feature>
<dbReference type="GO" id="GO:0005886">
    <property type="term" value="C:plasma membrane"/>
    <property type="evidence" value="ECO:0007669"/>
    <property type="project" value="UniProtKB-SubCell"/>
</dbReference>
<dbReference type="PANTHER" id="PTHR43298:SF2">
    <property type="entry name" value="FMN_FAD EXPORTER YEEO-RELATED"/>
    <property type="match status" value="1"/>
</dbReference>
<keyword evidence="3" id="KW-0813">Transport</keyword>
<feature type="transmembrane region" description="Helical" evidence="12">
    <location>
        <begin position="281"/>
        <end position="301"/>
    </location>
</feature>
<evidence type="ECO:0000256" key="6">
    <source>
        <dbReference type="ARBA" id="ARBA00022692"/>
    </source>
</evidence>
<evidence type="ECO:0000256" key="9">
    <source>
        <dbReference type="ARBA" id="ARBA00023136"/>
    </source>
</evidence>
<keyword evidence="9 12" id="KW-0472">Membrane</keyword>
<evidence type="ECO:0000256" key="2">
    <source>
        <dbReference type="ARBA" id="ARBA00013489"/>
    </source>
</evidence>
<accession>A0A220VH46</accession>
<dbReference type="AlphaFoldDB" id="A0A220VH46"/>
<feature type="transmembrane region" description="Helical" evidence="12">
    <location>
        <begin position="53"/>
        <end position="76"/>
    </location>
</feature>
<organism evidence="13 14">
    <name type="scientific">Paraphotobacterium marinum</name>
    <dbReference type="NCBI Taxonomy" id="1755811"/>
    <lineage>
        <taxon>Bacteria</taxon>
        <taxon>Pseudomonadati</taxon>
        <taxon>Pseudomonadota</taxon>
        <taxon>Gammaproteobacteria</taxon>
        <taxon>Vibrionales</taxon>
        <taxon>Vibrionaceae</taxon>
        <taxon>Paraphotobacterium</taxon>
    </lineage>
</organism>
<feature type="transmembrane region" description="Helical" evidence="12">
    <location>
        <begin position="313"/>
        <end position="337"/>
    </location>
</feature>
<dbReference type="InterPro" id="IPR048279">
    <property type="entry name" value="MdtK-like"/>
</dbReference>
<keyword evidence="8" id="KW-0406">Ion transport</keyword>
<comment type="subcellular location">
    <subcellularLocation>
        <location evidence="1">Cell inner membrane</location>
        <topology evidence="1">Multi-pass membrane protein</topology>
    </subcellularLocation>
</comment>
<feature type="transmembrane region" description="Helical" evidence="12">
    <location>
        <begin position="419"/>
        <end position="440"/>
    </location>
</feature>
<gene>
    <name evidence="13" type="ORF">CF386_09335</name>
</gene>
<dbReference type="InterPro" id="IPR050222">
    <property type="entry name" value="MATE_MdtK"/>
</dbReference>
<dbReference type="GO" id="GO:0042910">
    <property type="term" value="F:xenobiotic transmembrane transporter activity"/>
    <property type="evidence" value="ECO:0007669"/>
    <property type="project" value="InterPro"/>
</dbReference>
<dbReference type="Proteomes" id="UP000242175">
    <property type="component" value="Chromosome small"/>
</dbReference>
<feature type="transmembrane region" description="Helical" evidence="12">
    <location>
        <begin position="88"/>
        <end position="110"/>
    </location>
</feature>
<dbReference type="PANTHER" id="PTHR43298">
    <property type="entry name" value="MULTIDRUG RESISTANCE PROTEIN NORM-RELATED"/>
    <property type="match status" value="1"/>
</dbReference>
<name>A0A220VH46_9GAMM</name>
<reference evidence="13 14" key="1">
    <citation type="journal article" date="2016" name="Int. J. Syst. Evol. Microbiol.">
        <title>Paraphotobacterium marinum gen. nov., sp. nov., a member of the family Vibrionaceae, isolated from surface seawater.</title>
        <authorList>
            <person name="Huang Z."/>
            <person name="Dong C."/>
            <person name="Shao Z."/>
        </authorList>
    </citation>
    <scope>NUCLEOTIDE SEQUENCE [LARGE SCALE GENOMIC DNA]</scope>
    <source>
        <strain evidence="13 14">NSCS20N07D</strain>
    </source>
</reference>
<sequence length="455" mass="51186">MENSKSPLNIIIKKSLQVSLSIAMTKFIQVISGFIGMIMIAHLGNKELAASAMITPIQAFIIVVSANLLTSVGILISKSYGARDMKQIGAYFKSGLIAALLLSIFIDIVLYKIDFILNAFHQPSSIITLVQSYTNVYMITTPLIMIALVFQQFLIAVERKKIIVLMSLVSLFVINFFSYSLIYGNFGLPKLGIPGLAWSTTIWLFFAIITYSIYILKNIYFIKFEILKPSYNQFKYLLRIFKVGFPMTIQSTSEMLQLLTITFMVGWLGTNELAIQQIVNQYFILLVVPIFALSQSSSILISQSYGAQNKMDITQYGHTLLTIGLFFASLVMILFISIPQKMILFYVGQDNTFTPEMLNLASVILILTGSRLLLDTVISIKIGSLRGILDMKFPMYVSILTSWLLTIPLAYLFCFQLNFGLKGITYASIIMMLINSIILLKRWAHKSKSIAWESS</sequence>
<evidence type="ECO:0000256" key="5">
    <source>
        <dbReference type="ARBA" id="ARBA00022475"/>
    </source>
</evidence>
<feature type="transmembrane region" description="Helical" evidence="12">
    <location>
        <begin position="395"/>
        <end position="413"/>
    </location>
</feature>
<dbReference type="GO" id="GO:0015297">
    <property type="term" value="F:antiporter activity"/>
    <property type="evidence" value="ECO:0007669"/>
    <property type="project" value="UniProtKB-KW"/>
</dbReference>
<dbReference type="EMBL" id="CP022356">
    <property type="protein sequence ID" value="ASK79263.1"/>
    <property type="molecule type" value="Genomic_DNA"/>
</dbReference>
<keyword evidence="5" id="KW-1003">Cell membrane</keyword>
<evidence type="ECO:0000256" key="11">
    <source>
        <dbReference type="ARBA" id="ARBA00031636"/>
    </source>
</evidence>
<dbReference type="NCBIfam" id="TIGR00797">
    <property type="entry name" value="matE"/>
    <property type="match status" value="1"/>
</dbReference>
<evidence type="ECO:0000313" key="14">
    <source>
        <dbReference type="Proteomes" id="UP000242175"/>
    </source>
</evidence>
<evidence type="ECO:0000256" key="7">
    <source>
        <dbReference type="ARBA" id="ARBA00022989"/>
    </source>
</evidence>
<dbReference type="InterPro" id="IPR002528">
    <property type="entry name" value="MATE_fam"/>
</dbReference>
<keyword evidence="4" id="KW-0050">Antiport</keyword>
<evidence type="ECO:0000256" key="10">
    <source>
        <dbReference type="ARBA" id="ARBA00030855"/>
    </source>
</evidence>
<dbReference type="RefSeq" id="WP_089074171.1">
    <property type="nucleotide sequence ID" value="NZ_CBCSAM010000002.1"/>
</dbReference>
<evidence type="ECO:0000256" key="4">
    <source>
        <dbReference type="ARBA" id="ARBA00022449"/>
    </source>
</evidence>
<evidence type="ECO:0000256" key="8">
    <source>
        <dbReference type="ARBA" id="ARBA00023065"/>
    </source>
</evidence>
<evidence type="ECO:0000313" key="13">
    <source>
        <dbReference type="EMBL" id="ASK79263.1"/>
    </source>
</evidence>